<keyword evidence="1" id="KW-0479">Metal-binding</keyword>
<feature type="compositionally biased region" description="Low complexity" evidence="5">
    <location>
        <begin position="157"/>
        <end position="175"/>
    </location>
</feature>
<proteinExistence type="predicted"/>
<dbReference type="PANTHER" id="PTHR14677">
    <property type="entry name" value="ARSENITE INDUCUBLE RNA ASSOCIATED PROTEIN AIP-1-RELATED"/>
    <property type="match status" value="1"/>
</dbReference>
<evidence type="ECO:0000256" key="4">
    <source>
        <dbReference type="ARBA" id="ARBA00022833"/>
    </source>
</evidence>
<keyword evidence="4" id="KW-0862">Zinc</keyword>
<dbReference type="Pfam" id="PF25403">
    <property type="entry name" value="zf-C2H2_ZFAND2"/>
    <property type="match status" value="1"/>
</dbReference>
<dbReference type="Gene3D" id="4.10.1110.10">
    <property type="entry name" value="AN1-like Zinc finger"/>
    <property type="match status" value="2"/>
</dbReference>
<feature type="compositionally biased region" description="Low complexity" evidence="5">
    <location>
        <begin position="228"/>
        <end position="242"/>
    </location>
</feature>
<dbReference type="Pfam" id="PF01428">
    <property type="entry name" value="zf-AN1"/>
    <property type="match status" value="2"/>
</dbReference>
<evidence type="ECO:0000313" key="7">
    <source>
        <dbReference type="EMBL" id="OBR85855.1"/>
    </source>
</evidence>
<feature type="domain" description="AN1-type" evidence="6">
    <location>
        <begin position="18"/>
        <end position="57"/>
    </location>
</feature>
<organism evidence="7">
    <name type="scientific">Kwoniella dejecticola CBS 10117</name>
    <dbReference type="NCBI Taxonomy" id="1296121"/>
    <lineage>
        <taxon>Eukaryota</taxon>
        <taxon>Fungi</taxon>
        <taxon>Dikarya</taxon>
        <taxon>Basidiomycota</taxon>
        <taxon>Agaricomycotina</taxon>
        <taxon>Tremellomycetes</taxon>
        <taxon>Tremellales</taxon>
        <taxon>Cryptococcaceae</taxon>
        <taxon>Kwoniella</taxon>
    </lineage>
</organism>
<accession>A0A1A6A718</accession>
<dbReference type="PANTHER" id="PTHR14677:SF40">
    <property type="entry name" value="CDC48-ASSOCIATED UBIQUITIN-LIKE_ZINC FINGER PROTEIN 1"/>
    <property type="match status" value="1"/>
</dbReference>
<evidence type="ECO:0000259" key="6">
    <source>
        <dbReference type="SMART" id="SM00154"/>
    </source>
</evidence>
<evidence type="ECO:0000256" key="1">
    <source>
        <dbReference type="ARBA" id="ARBA00022723"/>
    </source>
</evidence>
<keyword evidence="2" id="KW-0677">Repeat</keyword>
<gene>
    <name evidence="7" type="ORF">I303_03569</name>
</gene>
<dbReference type="EMBL" id="KI894030">
    <property type="protein sequence ID" value="OBR85855.1"/>
    <property type="molecule type" value="Genomic_DNA"/>
</dbReference>
<feature type="compositionally biased region" description="Low complexity" evidence="5">
    <location>
        <begin position="187"/>
        <end position="213"/>
    </location>
</feature>
<dbReference type="SMART" id="SM00154">
    <property type="entry name" value="ZnF_AN1"/>
    <property type="match status" value="2"/>
</dbReference>
<dbReference type="GO" id="GO:0008270">
    <property type="term" value="F:zinc ion binding"/>
    <property type="evidence" value="ECO:0007669"/>
    <property type="project" value="UniProtKB-KW"/>
</dbReference>
<dbReference type="OrthoDB" id="431929at2759"/>
<dbReference type="SUPFAM" id="SSF118310">
    <property type="entry name" value="AN1-like Zinc finger"/>
    <property type="match status" value="2"/>
</dbReference>
<feature type="domain" description="AN1-type" evidence="6">
    <location>
        <begin position="122"/>
        <end position="161"/>
    </location>
</feature>
<reference evidence="7" key="1">
    <citation type="submission" date="2013-07" db="EMBL/GenBank/DDBJ databases">
        <title>The Genome Sequence of Cryptococcus dejecticola CBS10117.</title>
        <authorList>
            <consortium name="The Broad Institute Genome Sequencing Platform"/>
            <person name="Cuomo C."/>
            <person name="Litvintseva A."/>
            <person name="Chen Y."/>
            <person name="Heitman J."/>
            <person name="Sun S."/>
            <person name="Springer D."/>
            <person name="Dromer F."/>
            <person name="Young S.K."/>
            <person name="Zeng Q."/>
            <person name="Gargeya S."/>
            <person name="Fitzgerald M."/>
            <person name="Abouelleil A."/>
            <person name="Alvarado L."/>
            <person name="Berlin A.M."/>
            <person name="Chapman S.B."/>
            <person name="Dewar J."/>
            <person name="Goldberg J."/>
            <person name="Griggs A."/>
            <person name="Gujja S."/>
            <person name="Hansen M."/>
            <person name="Howarth C."/>
            <person name="Imamovic A."/>
            <person name="Larimer J."/>
            <person name="McCowan C."/>
            <person name="Murphy C."/>
            <person name="Pearson M."/>
            <person name="Priest M."/>
            <person name="Roberts A."/>
            <person name="Saif S."/>
            <person name="Shea T."/>
            <person name="Sykes S."/>
            <person name="Wortman J."/>
            <person name="Nusbaum C."/>
            <person name="Birren B."/>
        </authorList>
    </citation>
    <scope>NUCLEOTIDE SEQUENCE [LARGE SCALE GENOMIC DNA]</scope>
    <source>
        <strain evidence="7">CBS 10117</strain>
    </source>
</reference>
<evidence type="ECO:0000256" key="2">
    <source>
        <dbReference type="ARBA" id="ARBA00022737"/>
    </source>
</evidence>
<feature type="compositionally biased region" description="Basic and acidic residues" evidence="5">
    <location>
        <begin position="353"/>
        <end position="373"/>
    </location>
</feature>
<dbReference type="InterPro" id="IPR057357">
    <property type="entry name" value="Znf-C2H2_ZFAND2A/B"/>
</dbReference>
<dbReference type="STRING" id="1296121.A0A1A6A718"/>
<sequence length="373" mass="39991">MTTTPPDRAELMFLGKECNHPACHLHDFLPFSCPACKLSFCQPHFLPSQHSCTAPLPPSMVDRIAPQCPMCNEIVKYTSSATLDPNIAVETHILSGTCTGFKGGEERKKQELRRKKLNGEICYKANCSKMLVVKMECEQCNHFFCPTHRHSSSHTCSPNATPSSSSSNLPQAQAQVRPAGKSALSRLLPPSMTPPTAAASASASSSKLPSNTPAPAVKVVSQPPLVDSSPSTRASTSTSKPLDAKAAAAAAALKRAGQDVKVPFVKSKTEKRSQAELSSTIQALKNRHDKGLLTKAEEGGRQVYVLREDAEPEIPRGHSHLLVSRCTPQQAKYAELVAEKESSSRRLGLGNKSKNDGDGNDKNGKGKGECIIA</sequence>
<protein>
    <recommendedName>
        <fullName evidence="6">AN1-type domain-containing protein</fullName>
    </recommendedName>
</protein>
<evidence type="ECO:0000256" key="3">
    <source>
        <dbReference type="ARBA" id="ARBA00022771"/>
    </source>
</evidence>
<dbReference type="VEuPathDB" id="FungiDB:I303_03569"/>
<dbReference type="GO" id="GO:0005737">
    <property type="term" value="C:cytoplasm"/>
    <property type="evidence" value="ECO:0007669"/>
    <property type="project" value="TreeGrafter"/>
</dbReference>
<dbReference type="InterPro" id="IPR000058">
    <property type="entry name" value="Znf_AN1"/>
</dbReference>
<feature type="region of interest" description="Disordered" evidence="5">
    <location>
        <begin position="336"/>
        <end position="373"/>
    </location>
</feature>
<evidence type="ECO:0000256" key="5">
    <source>
        <dbReference type="SAM" id="MobiDB-lite"/>
    </source>
</evidence>
<dbReference type="AlphaFoldDB" id="A0A1A6A718"/>
<dbReference type="InterPro" id="IPR035896">
    <property type="entry name" value="AN1-like_Znf"/>
</dbReference>
<name>A0A1A6A718_9TREE</name>
<keyword evidence="3" id="KW-0863">Zinc-finger</keyword>
<feature type="region of interest" description="Disordered" evidence="5">
    <location>
        <begin position="154"/>
        <end position="242"/>
    </location>
</feature>